<dbReference type="OrthoDB" id="2674683at2759"/>
<accession>A0A9P7DR72</accession>
<dbReference type="EMBL" id="JABBWE010000008">
    <property type="protein sequence ID" value="KAG1800911.1"/>
    <property type="molecule type" value="Genomic_DNA"/>
</dbReference>
<comment type="caution">
    <text evidence="1">The sequence shown here is derived from an EMBL/GenBank/DDBJ whole genome shotgun (WGS) entry which is preliminary data.</text>
</comment>
<keyword evidence="2" id="KW-1185">Reference proteome</keyword>
<gene>
    <name evidence="1" type="ORF">HD556DRAFT_1438912</name>
</gene>
<dbReference type="RefSeq" id="XP_041164653.1">
    <property type="nucleotide sequence ID" value="XM_041305898.1"/>
</dbReference>
<name>A0A9P7DR72_9AGAM</name>
<dbReference type="AlphaFoldDB" id="A0A9P7DR72"/>
<dbReference type="GeneID" id="64599662"/>
<evidence type="ECO:0000313" key="1">
    <source>
        <dbReference type="EMBL" id="KAG1800911.1"/>
    </source>
</evidence>
<organism evidence="1 2">
    <name type="scientific">Suillus plorans</name>
    <dbReference type="NCBI Taxonomy" id="116603"/>
    <lineage>
        <taxon>Eukaryota</taxon>
        <taxon>Fungi</taxon>
        <taxon>Dikarya</taxon>
        <taxon>Basidiomycota</taxon>
        <taxon>Agaricomycotina</taxon>
        <taxon>Agaricomycetes</taxon>
        <taxon>Agaricomycetidae</taxon>
        <taxon>Boletales</taxon>
        <taxon>Suillineae</taxon>
        <taxon>Suillaceae</taxon>
        <taxon>Suillus</taxon>
    </lineage>
</organism>
<proteinExistence type="predicted"/>
<dbReference type="Proteomes" id="UP000719766">
    <property type="component" value="Unassembled WGS sequence"/>
</dbReference>
<evidence type="ECO:0000313" key="2">
    <source>
        <dbReference type="Proteomes" id="UP000719766"/>
    </source>
</evidence>
<sequence>MSWNQSGSEKVHFELLSSPSHLIQNIAAANNPVGPGCRTVNAAAVDPNINVLPNHTQVTTGSSLTSSHGINHPDPIFKDLPFSPGDNGDLKYCEFQVNDIKVKHHPNSGIPTKVHVFGDFKRHPAHYSSWSAPEPDTQPWCPFKSCLEFDITEITLEAACHIPYIHASLPDFGPLDPVRSDA</sequence>
<reference evidence="1" key="1">
    <citation type="journal article" date="2020" name="New Phytol.">
        <title>Comparative genomics reveals dynamic genome evolution in host specialist ectomycorrhizal fungi.</title>
        <authorList>
            <person name="Lofgren L.A."/>
            <person name="Nguyen N.H."/>
            <person name="Vilgalys R."/>
            <person name="Ruytinx J."/>
            <person name="Liao H.L."/>
            <person name="Branco S."/>
            <person name="Kuo A."/>
            <person name="LaButti K."/>
            <person name="Lipzen A."/>
            <person name="Andreopoulos W."/>
            <person name="Pangilinan J."/>
            <person name="Riley R."/>
            <person name="Hundley H."/>
            <person name="Na H."/>
            <person name="Barry K."/>
            <person name="Grigoriev I.V."/>
            <person name="Stajich J.E."/>
            <person name="Kennedy P.G."/>
        </authorList>
    </citation>
    <scope>NUCLEOTIDE SEQUENCE</scope>
    <source>
        <strain evidence="1">S12</strain>
    </source>
</reference>
<protein>
    <submittedName>
        <fullName evidence="1">Uncharacterized protein</fullName>
    </submittedName>
</protein>